<dbReference type="SUPFAM" id="SSF63829">
    <property type="entry name" value="Calcium-dependent phosphotriesterase"/>
    <property type="match status" value="1"/>
</dbReference>
<feature type="signal peptide" evidence="1">
    <location>
        <begin position="1"/>
        <end position="28"/>
    </location>
</feature>
<evidence type="ECO:0000313" key="2">
    <source>
        <dbReference type="EMBL" id="SES64940.1"/>
    </source>
</evidence>
<dbReference type="Gene3D" id="2.130.10.10">
    <property type="entry name" value="YVTN repeat-like/Quinoprotein amine dehydrogenase"/>
    <property type="match status" value="1"/>
</dbReference>
<proteinExistence type="predicted"/>
<dbReference type="Proteomes" id="UP000183339">
    <property type="component" value="Unassembled WGS sequence"/>
</dbReference>
<reference evidence="2 3" key="1">
    <citation type="submission" date="2016-10" db="EMBL/GenBank/DDBJ databases">
        <authorList>
            <person name="de Groot N.N."/>
        </authorList>
    </citation>
    <scope>NUCLEOTIDE SEQUENCE [LARGE SCALE GENOMIC DNA]</scope>
    <source>
        <strain evidence="2 3">Nl7</strain>
    </source>
</reference>
<keyword evidence="1" id="KW-0732">Signal</keyword>
<evidence type="ECO:0000313" key="3">
    <source>
        <dbReference type="Proteomes" id="UP000183339"/>
    </source>
</evidence>
<gene>
    <name evidence="2" type="ORF">SAMN05216412_10191</name>
</gene>
<dbReference type="InterPro" id="IPR011048">
    <property type="entry name" value="Haem_d1_sf"/>
</dbReference>
<dbReference type="EMBL" id="FOHI01000001">
    <property type="protein sequence ID" value="SES64940.1"/>
    <property type="molecule type" value="Genomic_DNA"/>
</dbReference>
<sequence>MTLIKKNSRLFLQASLCMLTLSVSAIHAADNPSFLKESTSPSVAVSTPNAGKMRTRVDSLRAKDDKILADDDDYADKGRGRGDREPLPFDQYPNVYNGYVQPIATAIDYHNGMVYLFNYENDGLIILDPTTLPGWPGNVPLQHTVVMPEGNRIYLTSDNTPDHPSYIIALGVNEINWDTRYASLRVDAVLATDSPNNPSELPFVTPVNPVQAVPNWLIGRGTQIHGPTLLPYSDFLYFTEFTSDRIRVINHKTNQFLSFDPIVIPGYTEQTHGVNFNKSGTIGLGTGYFFDNSVIDVYKPNRETGELQTVGQIMLGNEKRHAAFTHFVYWLDERYAVTASMQFDKTSLTPSSTQQIIPPGVWLIDTHLGTAKEIVKTAHHANSPGVFRSASDIAVVNGKLYIAEEDTLDFTFGNDGYISIFDLTDREKPKFIKRLRPGFELPKGYAVAHTISPTSDHRYLLVASWVSGYVLKIDTETDTVAKVWGPRDGLVKPHGIFAAGGLR</sequence>
<dbReference type="AlphaFoldDB" id="A0A1H9Y7Z8"/>
<accession>A0A1H9Y7Z8</accession>
<name>A0A1H9Y7Z8_9PROT</name>
<dbReference type="SUPFAM" id="SSF51004">
    <property type="entry name" value="C-terminal (heme d1) domain of cytochrome cd1-nitrite reductase"/>
    <property type="match status" value="1"/>
</dbReference>
<dbReference type="OrthoDB" id="5752805at2"/>
<dbReference type="InterPro" id="IPR015943">
    <property type="entry name" value="WD40/YVTN_repeat-like_dom_sf"/>
</dbReference>
<feature type="chain" id="PRO_5010347389" evidence="1">
    <location>
        <begin position="29"/>
        <end position="503"/>
    </location>
</feature>
<protein>
    <submittedName>
        <fullName evidence="2">Uncharacterized protein</fullName>
    </submittedName>
</protein>
<dbReference type="RefSeq" id="WP_143049052.1">
    <property type="nucleotide sequence ID" value="NZ_FOHI01000001.1"/>
</dbReference>
<organism evidence="2 3">
    <name type="scientific">Nitrosospira multiformis</name>
    <dbReference type="NCBI Taxonomy" id="1231"/>
    <lineage>
        <taxon>Bacteria</taxon>
        <taxon>Pseudomonadati</taxon>
        <taxon>Pseudomonadota</taxon>
        <taxon>Betaproteobacteria</taxon>
        <taxon>Nitrosomonadales</taxon>
        <taxon>Nitrosomonadaceae</taxon>
        <taxon>Nitrosospira</taxon>
    </lineage>
</organism>
<evidence type="ECO:0000256" key="1">
    <source>
        <dbReference type="SAM" id="SignalP"/>
    </source>
</evidence>